<dbReference type="InterPro" id="IPR015421">
    <property type="entry name" value="PyrdxlP-dep_Trfase_major"/>
</dbReference>
<dbReference type="PRINTS" id="PR01657">
    <property type="entry name" value="MCMFAMILY"/>
</dbReference>
<dbReference type="Gene3D" id="3.40.50.300">
    <property type="entry name" value="P-loop containing nucleotide triphosphate hydrolases"/>
    <property type="match status" value="1"/>
</dbReference>
<dbReference type="InterPro" id="IPR027417">
    <property type="entry name" value="P-loop_NTPase"/>
</dbReference>
<dbReference type="GO" id="GO:0006520">
    <property type="term" value="P:amino acid metabolic process"/>
    <property type="evidence" value="ECO:0007669"/>
    <property type="project" value="InterPro"/>
</dbReference>
<dbReference type="GO" id="GO:0000347">
    <property type="term" value="C:THO complex"/>
    <property type="evidence" value="ECO:0007669"/>
    <property type="project" value="UniProtKB-ARBA"/>
</dbReference>
<evidence type="ECO:0000313" key="11">
    <source>
        <dbReference type="EMBL" id="KAE8720024.1"/>
    </source>
</evidence>
<evidence type="ECO:0000256" key="1">
    <source>
        <dbReference type="ARBA" id="ARBA00001933"/>
    </source>
</evidence>
<protein>
    <recommendedName>
        <fullName evidence="3">DNA helicase</fullName>
        <ecNumber evidence="3">3.6.4.12</ecNumber>
    </recommendedName>
</protein>
<keyword evidence="7 9" id="KW-0067">ATP-binding</keyword>
<evidence type="ECO:0000256" key="6">
    <source>
        <dbReference type="ARBA" id="ARBA00022741"/>
    </source>
</evidence>
<dbReference type="EMBL" id="VEPZ02000778">
    <property type="protein sequence ID" value="KAE8720024.1"/>
    <property type="molecule type" value="Genomic_DNA"/>
</dbReference>
<dbReference type="EC" id="3.6.4.12" evidence="3"/>
<evidence type="ECO:0000256" key="4">
    <source>
        <dbReference type="ARBA" id="ARBA00022576"/>
    </source>
</evidence>
<dbReference type="GO" id="GO:0003677">
    <property type="term" value="F:DNA binding"/>
    <property type="evidence" value="ECO:0007669"/>
    <property type="project" value="UniProtKB-KW"/>
</dbReference>
<evidence type="ECO:0000313" key="12">
    <source>
        <dbReference type="Proteomes" id="UP000436088"/>
    </source>
</evidence>
<keyword evidence="5" id="KW-0808">Transferase</keyword>
<dbReference type="InterPro" id="IPR001208">
    <property type="entry name" value="MCM_dom"/>
</dbReference>
<dbReference type="GO" id="GO:0003678">
    <property type="term" value="F:DNA helicase activity"/>
    <property type="evidence" value="ECO:0007669"/>
    <property type="project" value="UniProtKB-EC"/>
</dbReference>
<keyword evidence="12" id="KW-1185">Reference proteome</keyword>
<gene>
    <name evidence="11" type="ORF">F3Y22_tig00109923pilonHSYRG00129</name>
</gene>
<feature type="domain" description="MCM C-terminal AAA(+) ATPase" evidence="10">
    <location>
        <begin position="313"/>
        <end position="425"/>
    </location>
</feature>
<keyword evidence="8" id="KW-0663">Pyridoxal phosphate</keyword>
<dbReference type="InterPro" id="IPR015424">
    <property type="entry name" value="PyrdxlP-dep_Trfase"/>
</dbReference>
<dbReference type="InterPro" id="IPR050596">
    <property type="entry name" value="AspAT/PAT-like"/>
</dbReference>
<evidence type="ECO:0000256" key="3">
    <source>
        <dbReference type="ARBA" id="ARBA00012551"/>
    </source>
</evidence>
<comment type="similarity">
    <text evidence="2">Belongs to the class-I pyridoxal-phosphate-dependent aminotransferase family.</text>
</comment>
<dbReference type="InterPro" id="IPR015422">
    <property type="entry name" value="PyrdxlP-dep_Trfase_small"/>
</dbReference>
<organism evidence="11 12">
    <name type="scientific">Hibiscus syriacus</name>
    <name type="common">Rose of Sharon</name>
    <dbReference type="NCBI Taxonomy" id="106335"/>
    <lineage>
        <taxon>Eukaryota</taxon>
        <taxon>Viridiplantae</taxon>
        <taxon>Streptophyta</taxon>
        <taxon>Embryophyta</taxon>
        <taxon>Tracheophyta</taxon>
        <taxon>Spermatophyta</taxon>
        <taxon>Magnoliopsida</taxon>
        <taxon>eudicotyledons</taxon>
        <taxon>Gunneridae</taxon>
        <taxon>Pentapetalae</taxon>
        <taxon>rosids</taxon>
        <taxon>malvids</taxon>
        <taxon>Malvales</taxon>
        <taxon>Malvaceae</taxon>
        <taxon>Malvoideae</taxon>
        <taxon>Hibiscus</taxon>
    </lineage>
</organism>
<proteinExistence type="inferred from homology"/>
<dbReference type="GO" id="GO:0008483">
    <property type="term" value="F:transaminase activity"/>
    <property type="evidence" value="ECO:0007669"/>
    <property type="project" value="UniProtKB-KW"/>
</dbReference>
<dbReference type="GO" id="GO:0006260">
    <property type="term" value="P:DNA replication"/>
    <property type="evidence" value="ECO:0007669"/>
    <property type="project" value="InterPro"/>
</dbReference>
<evidence type="ECO:0000256" key="7">
    <source>
        <dbReference type="ARBA" id="ARBA00022840"/>
    </source>
</evidence>
<accession>A0A6A3BTP6</accession>
<dbReference type="PANTHER" id="PTHR46383:SF1">
    <property type="entry name" value="ASPARTATE AMINOTRANSFERASE"/>
    <property type="match status" value="1"/>
</dbReference>
<dbReference type="PROSITE" id="PS50051">
    <property type="entry name" value="MCM_2"/>
    <property type="match status" value="1"/>
</dbReference>
<evidence type="ECO:0000259" key="10">
    <source>
        <dbReference type="PROSITE" id="PS50051"/>
    </source>
</evidence>
<dbReference type="Gene3D" id="3.40.640.10">
    <property type="entry name" value="Type I PLP-dependent aspartate aminotransferase-like (Major domain)"/>
    <property type="match status" value="1"/>
</dbReference>
<reference evidence="11" key="1">
    <citation type="submission" date="2019-09" db="EMBL/GenBank/DDBJ databases">
        <title>Draft genome information of white flower Hibiscus syriacus.</title>
        <authorList>
            <person name="Kim Y.-M."/>
        </authorList>
    </citation>
    <scope>NUCLEOTIDE SEQUENCE [LARGE SCALE GENOMIC DNA]</scope>
    <source>
        <strain evidence="11">YM2019G1</strain>
    </source>
</reference>
<dbReference type="SMART" id="SM00350">
    <property type="entry name" value="MCM"/>
    <property type="match status" value="1"/>
</dbReference>
<dbReference type="PANTHER" id="PTHR46383">
    <property type="entry name" value="ASPARTATE AMINOTRANSFERASE"/>
    <property type="match status" value="1"/>
</dbReference>
<dbReference type="Gene3D" id="3.90.1150.10">
    <property type="entry name" value="Aspartate Aminotransferase, domain 1"/>
    <property type="match status" value="1"/>
</dbReference>
<keyword evidence="9" id="KW-0238">DNA-binding</keyword>
<dbReference type="AlphaFoldDB" id="A0A6A3BTP6"/>
<comment type="caution">
    <text evidence="11">The sequence shown here is derived from an EMBL/GenBank/DDBJ whole genome shotgun (WGS) entry which is preliminary data.</text>
</comment>
<dbReference type="GO" id="GO:0005524">
    <property type="term" value="F:ATP binding"/>
    <property type="evidence" value="ECO:0007669"/>
    <property type="project" value="UniProtKB-KW"/>
</dbReference>
<dbReference type="SUPFAM" id="SSF53383">
    <property type="entry name" value="PLP-dependent transferases"/>
    <property type="match status" value="1"/>
</dbReference>
<evidence type="ECO:0000256" key="2">
    <source>
        <dbReference type="ARBA" id="ARBA00007441"/>
    </source>
</evidence>
<evidence type="ECO:0000256" key="5">
    <source>
        <dbReference type="ARBA" id="ARBA00022679"/>
    </source>
</evidence>
<sequence>MSNQVKPVDISLSPRVNSIKPSTTMSIAAHAIALALAGVPVIRLVDEEPDFDSPAVVAKAGINAIGEGHTRYTVNAEVCPSSTSCSYFSWGRGMWERTLTVNGFSKAFAMTGASSIAQEAGVAALGFGFAGGEVVSVMVKAFRERRDLLVKSFRELEDITNSESLCRYILDKAQVALVPGAAFGYPMQHHSPLYKLLFRGLRKHSSPSGLLPMDKALVYGTRDSGFDPQQCVVLLLRPKVVKSVHFCPATETSPWAFGNIDSSLPIMAFQLVEEDDLVDSCKPGDGVAIVGALPGKTKGSVNGVFRENKRDGTFYLLGDSLAPSIYWSFMHKESCGFTDACGMEKDLNNDTRFLGDINMMMVGDPSVAISVSSAIKNIDPLAISTTGRGERRLEAGAMVLGDRGVVCIDEFDKMNDQDRVSIHGAANCNYCQSWHPCIIERMMQCSGCSQSHIRNCKCNWLLRCTFTHKQGYSALVDYVVQPESHQRIFNCPKDMAFQRLRGTPGRILRRFRQALKTSTLDKKGNDI</sequence>
<evidence type="ECO:0000256" key="8">
    <source>
        <dbReference type="ARBA" id="ARBA00022898"/>
    </source>
</evidence>
<comment type="similarity">
    <text evidence="9">Belongs to the MCM family.</text>
</comment>
<keyword evidence="6 9" id="KW-0547">Nucleotide-binding</keyword>
<comment type="cofactor">
    <cofactor evidence="1">
        <name>pyridoxal 5'-phosphate</name>
        <dbReference type="ChEBI" id="CHEBI:597326"/>
    </cofactor>
</comment>
<dbReference type="Pfam" id="PF00493">
    <property type="entry name" value="MCM"/>
    <property type="match status" value="1"/>
</dbReference>
<dbReference type="Proteomes" id="UP000436088">
    <property type="component" value="Unassembled WGS sequence"/>
</dbReference>
<evidence type="ECO:0000256" key="9">
    <source>
        <dbReference type="RuleBase" id="RU004070"/>
    </source>
</evidence>
<dbReference type="InterPro" id="IPR018525">
    <property type="entry name" value="MCM_CS"/>
</dbReference>
<dbReference type="PROSITE" id="PS00847">
    <property type="entry name" value="MCM_1"/>
    <property type="match status" value="1"/>
</dbReference>
<name>A0A6A3BTP6_HIBSY</name>
<keyword evidence="4" id="KW-0032">Aminotransferase</keyword>
<dbReference type="InterPro" id="IPR031327">
    <property type="entry name" value="MCM"/>
</dbReference>